<keyword evidence="7" id="KW-0964">Secreted</keyword>
<evidence type="ECO:0000256" key="18">
    <source>
        <dbReference type="ARBA" id="ARBA00023180"/>
    </source>
</evidence>
<keyword evidence="18" id="KW-0325">Glycoprotein</keyword>
<keyword evidence="16" id="KW-0482">Metalloprotease</keyword>
<organism evidence="26 28">
    <name type="scientific">Bursaphelenchus xylophilus</name>
    <name type="common">Pinewood nematode worm</name>
    <name type="synonym">Aphelenchoides xylophilus</name>
    <dbReference type="NCBI Taxonomy" id="6326"/>
    <lineage>
        <taxon>Eukaryota</taxon>
        <taxon>Metazoa</taxon>
        <taxon>Ecdysozoa</taxon>
        <taxon>Nematoda</taxon>
        <taxon>Chromadorea</taxon>
        <taxon>Rhabditida</taxon>
        <taxon>Tylenchina</taxon>
        <taxon>Tylenchomorpha</taxon>
        <taxon>Aphelenchoidea</taxon>
        <taxon>Aphelenchoididae</taxon>
        <taxon>Bursaphelenchus</taxon>
    </lineage>
</organism>
<evidence type="ECO:0000256" key="2">
    <source>
        <dbReference type="ARBA" id="ARBA00004371"/>
    </source>
</evidence>
<feature type="signal peptide" evidence="22">
    <location>
        <begin position="1"/>
        <end position="19"/>
    </location>
</feature>
<evidence type="ECO:0000256" key="22">
    <source>
        <dbReference type="SAM" id="SignalP"/>
    </source>
</evidence>
<evidence type="ECO:0000256" key="13">
    <source>
        <dbReference type="ARBA" id="ARBA00022824"/>
    </source>
</evidence>
<keyword evidence="14" id="KW-0862">Zinc</keyword>
<keyword evidence="15" id="KW-0333">Golgi apparatus</keyword>
<evidence type="ECO:0000256" key="14">
    <source>
        <dbReference type="ARBA" id="ARBA00022833"/>
    </source>
</evidence>
<dbReference type="GO" id="GO:0006508">
    <property type="term" value="P:proteolysis"/>
    <property type="evidence" value="ECO:0007669"/>
    <property type="project" value="UniProtKB-KW"/>
</dbReference>
<dbReference type="SMR" id="A0A1I7S973"/>
<evidence type="ECO:0000256" key="1">
    <source>
        <dbReference type="ARBA" id="ARBA00004240"/>
    </source>
</evidence>
<protein>
    <recommendedName>
        <fullName evidence="6">Carboxypeptidase Q</fullName>
    </recommendedName>
    <alternativeName>
        <fullName evidence="21">Plasma glutamate carboxypeptidase</fullName>
    </alternativeName>
</protein>
<evidence type="ECO:0000256" key="21">
    <source>
        <dbReference type="ARBA" id="ARBA00033328"/>
    </source>
</evidence>
<gene>
    <name evidence="24" type="ORF">BXYJ_LOCUS4841</name>
</gene>
<dbReference type="Proteomes" id="UP000659654">
    <property type="component" value="Unassembled WGS sequence"/>
</dbReference>
<accession>A0A1I7S973</accession>
<evidence type="ECO:0000256" key="16">
    <source>
        <dbReference type="ARBA" id="ARBA00023049"/>
    </source>
</evidence>
<evidence type="ECO:0000256" key="17">
    <source>
        <dbReference type="ARBA" id="ARBA00023145"/>
    </source>
</evidence>
<dbReference type="Proteomes" id="UP000095284">
    <property type="component" value="Unplaced"/>
</dbReference>
<evidence type="ECO:0000256" key="7">
    <source>
        <dbReference type="ARBA" id="ARBA00022525"/>
    </source>
</evidence>
<evidence type="ECO:0000256" key="5">
    <source>
        <dbReference type="ARBA" id="ARBA00010918"/>
    </source>
</evidence>
<dbReference type="PANTHER" id="PTHR12053">
    <property type="entry name" value="PROTEASE FAMILY M28 PLASMA GLUTAMATE CARBOXYPEPTIDASE-RELATED"/>
    <property type="match status" value="1"/>
</dbReference>
<feature type="domain" description="Peptidase M28" evidence="23">
    <location>
        <begin position="240"/>
        <end position="435"/>
    </location>
</feature>
<evidence type="ECO:0000256" key="8">
    <source>
        <dbReference type="ARBA" id="ARBA00022645"/>
    </source>
</evidence>
<keyword evidence="13" id="KW-0256">Endoplasmic reticulum</keyword>
<evidence type="ECO:0000256" key="11">
    <source>
        <dbReference type="ARBA" id="ARBA00022729"/>
    </source>
</evidence>
<keyword evidence="8" id="KW-0121">Carboxypeptidase</keyword>
<evidence type="ECO:0000313" key="28">
    <source>
        <dbReference type="WBParaSite" id="BXY_0956800.1"/>
    </source>
</evidence>
<dbReference type="GO" id="GO:0070573">
    <property type="term" value="F:metallodipeptidase activity"/>
    <property type="evidence" value="ECO:0007669"/>
    <property type="project" value="InterPro"/>
</dbReference>
<evidence type="ECO:0000259" key="23">
    <source>
        <dbReference type="Pfam" id="PF04389"/>
    </source>
</evidence>
<dbReference type="GO" id="GO:0043171">
    <property type="term" value="P:peptide catabolic process"/>
    <property type="evidence" value="ECO:0007669"/>
    <property type="project" value="TreeGrafter"/>
</dbReference>
<evidence type="ECO:0000313" key="25">
    <source>
        <dbReference type="EMBL" id="CAG9100411.1"/>
    </source>
</evidence>
<dbReference type="PANTHER" id="PTHR12053:SF3">
    <property type="entry name" value="CARBOXYPEPTIDASE Q"/>
    <property type="match status" value="1"/>
</dbReference>
<dbReference type="WBParaSite" id="BXY_0956800.1">
    <property type="protein sequence ID" value="BXY_0956800.1"/>
    <property type="gene ID" value="BXY_0956800"/>
</dbReference>
<keyword evidence="9" id="KW-0645">Protease</keyword>
<keyword evidence="17" id="KW-0865">Zymogen</keyword>
<evidence type="ECO:0000256" key="12">
    <source>
        <dbReference type="ARBA" id="ARBA00022801"/>
    </source>
</evidence>
<evidence type="ECO:0000256" key="9">
    <source>
        <dbReference type="ARBA" id="ARBA00022670"/>
    </source>
</evidence>
<evidence type="ECO:0000256" key="19">
    <source>
        <dbReference type="ARBA" id="ARBA00023228"/>
    </source>
</evidence>
<evidence type="ECO:0000256" key="6">
    <source>
        <dbReference type="ARBA" id="ARBA00014116"/>
    </source>
</evidence>
<dbReference type="Gene3D" id="3.50.30.30">
    <property type="match status" value="1"/>
</dbReference>
<dbReference type="GO" id="GO:0005783">
    <property type="term" value="C:endoplasmic reticulum"/>
    <property type="evidence" value="ECO:0007669"/>
    <property type="project" value="UniProtKB-SubCell"/>
</dbReference>
<comment type="similarity">
    <text evidence="5">Belongs to the peptidase M28 family.</text>
</comment>
<evidence type="ECO:0000313" key="27">
    <source>
        <dbReference type="Proteomes" id="UP000659654"/>
    </source>
</evidence>
<keyword evidence="19" id="KW-0458">Lysosome</keyword>
<evidence type="ECO:0000256" key="3">
    <source>
        <dbReference type="ARBA" id="ARBA00004555"/>
    </source>
</evidence>
<keyword evidence="27" id="KW-1185">Reference proteome</keyword>
<dbReference type="GO" id="GO:0004180">
    <property type="term" value="F:carboxypeptidase activity"/>
    <property type="evidence" value="ECO:0007669"/>
    <property type="project" value="UniProtKB-KW"/>
</dbReference>
<dbReference type="eggNOG" id="KOG2195">
    <property type="taxonomic scope" value="Eukaryota"/>
</dbReference>
<evidence type="ECO:0000313" key="26">
    <source>
        <dbReference type="Proteomes" id="UP000095284"/>
    </source>
</evidence>
<dbReference type="EMBL" id="CAJFDI010000002">
    <property type="protein sequence ID" value="CAD5217050.1"/>
    <property type="molecule type" value="Genomic_DNA"/>
</dbReference>
<proteinExistence type="inferred from homology"/>
<evidence type="ECO:0000256" key="20">
    <source>
        <dbReference type="ARBA" id="ARBA00025833"/>
    </source>
</evidence>
<reference evidence="25" key="2">
    <citation type="submission" date="2020-08" db="EMBL/GenBank/DDBJ databases">
        <authorList>
            <person name="Kikuchi T."/>
        </authorList>
    </citation>
    <scope>NUCLEOTIDE SEQUENCE</scope>
    <source>
        <strain evidence="24">Ka4C1</strain>
    </source>
</reference>
<comment type="subunit">
    <text evidence="20">Homodimer. The monomeric form is inactive while the homodimer is active.</text>
</comment>
<dbReference type="GO" id="GO:0005794">
    <property type="term" value="C:Golgi apparatus"/>
    <property type="evidence" value="ECO:0007669"/>
    <property type="project" value="UniProtKB-SubCell"/>
</dbReference>
<dbReference type="AlphaFoldDB" id="A0A1I7S973"/>
<dbReference type="EMBL" id="CAJFCV020000002">
    <property type="protein sequence ID" value="CAG9100411.1"/>
    <property type="molecule type" value="Genomic_DNA"/>
</dbReference>
<evidence type="ECO:0000256" key="10">
    <source>
        <dbReference type="ARBA" id="ARBA00022723"/>
    </source>
</evidence>
<evidence type="ECO:0000256" key="15">
    <source>
        <dbReference type="ARBA" id="ARBA00023034"/>
    </source>
</evidence>
<reference evidence="28" key="1">
    <citation type="submission" date="2016-11" db="UniProtKB">
        <authorList>
            <consortium name="WormBaseParasite"/>
        </authorList>
    </citation>
    <scope>IDENTIFICATION</scope>
</reference>
<dbReference type="GO" id="GO:0005764">
    <property type="term" value="C:lysosome"/>
    <property type="evidence" value="ECO:0007669"/>
    <property type="project" value="UniProtKB-SubCell"/>
</dbReference>
<dbReference type="GO" id="GO:0046872">
    <property type="term" value="F:metal ion binding"/>
    <property type="evidence" value="ECO:0007669"/>
    <property type="project" value="UniProtKB-KW"/>
</dbReference>
<dbReference type="InterPro" id="IPR039866">
    <property type="entry name" value="CPQ"/>
</dbReference>
<evidence type="ECO:0000256" key="4">
    <source>
        <dbReference type="ARBA" id="ARBA00004613"/>
    </source>
</evidence>
<dbReference type="SUPFAM" id="SSF53187">
    <property type="entry name" value="Zn-dependent exopeptidases"/>
    <property type="match status" value="1"/>
</dbReference>
<name>A0A1I7S973_BURXY</name>
<dbReference type="GO" id="GO:0005615">
    <property type="term" value="C:extracellular space"/>
    <property type="evidence" value="ECO:0007669"/>
    <property type="project" value="TreeGrafter"/>
</dbReference>
<keyword evidence="10" id="KW-0479">Metal-binding</keyword>
<comment type="subcellular location">
    <subcellularLocation>
        <location evidence="1">Endoplasmic reticulum</location>
    </subcellularLocation>
    <subcellularLocation>
        <location evidence="3">Golgi apparatus</location>
    </subcellularLocation>
    <subcellularLocation>
        <location evidence="2">Lysosome</location>
    </subcellularLocation>
    <subcellularLocation>
        <location evidence="4">Secreted</location>
    </subcellularLocation>
</comment>
<dbReference type="InterPro" id="IPR007484">
    <property type="entry name" value="Peptidase_M28"/>
</dbReference>
<keyword evidence="11 22" id="KW-0732">Signal</keyword>
<dbReference type="Gene3D" id="3.40.630.10">
    <property type="entry name" value="Zn peptidases"/>
    <property type="match status" value="1"/>
</dbReference>
<dbReference type="Pfam" id="PF04389">
    <property type="entry name" value="Peptidase_M28"/>
    <property type="match status" value="1"/>
</dbReference>
<sequence length="450" mass="50509">MDWILHLILLLGSPYLTVGFVNNDEVQTLTRYILRGPSRNSGLEWLEPLVDDFGHRMLCRKSLEDAIDFTVERLRQDGFDNVHTEEAPNMPNWERGEDTVTLLEPRNLKLNILTIGGVDPAKVTAEAVVLEDYDLINTTNVNGKIVVFNQKWTGYYEDIKYRRAAKEIKALGAVGLLAKSLGPFSIGSPHTGGGSDEHLPAASLSLEEAELLGRLARRNKTLKISIDIRSKNLPPCTSRNIIFDIKGSEKPEEVVLISAHIDSWDLGQGALDDGGGMAAVWQAMKVIRELGQTDKRFLPKRTIRAIFWTAEEHGFAGAKHYYEQHKNGKEKFYFVSETDQGAFKPTTTKSILRFMGNTTQRAKMQEIVQSLKRNDIPISVQEGDKQGDVQSWADDGVPSVQYVADKGADFYFYFHHTTGDYLNIFEDGDIDYTAAIMGTLAHVLSNQDKW</sequence>
<keyword evidence="12" id="KW-0378">Hydrolase</keyword>
<dbReference type="OrthoDB" id="10013407at2759"/>
<evidence type="ECO:0000313" key="24">
    <source>
        <dbReference type="EMBL" id="CAD5217050.1"/>
    </source>
</evidence>
<feature type="chain" id="PRO_5035359809" description="Carboxypeptidase Q" evidence="22">
    <location>
        <begin position="20"/>
        <end position="450"/>
    </location>
</feature>
<dbReference type="Proteomes" id="UP000582659">
    <property type="component" value="Unassembled WGS sequence"/>
</dbReference>